<comment type="caution">
    <text evidence="1">The sequence shown here is derived from an EMBL/GenBank/DDBJ whole genome shotgun (WGS) entry which is preliminary data.</text>
</comment>
<dbReference type="AlphaFoldDB" id="A0A5B7F524"/>
<reference evidence="1 2" key="1">
    <citation type="submission" date="2019-05" db="EMBL/GenBank/DDBJ databases">
        <title>Another draft genome of Portunus trituberculatus and its Hox gene families provides insights of decapod evolution.</title>
        <authorList>
            <person name="Jeong J.-H."/>
            <person name="Song I."/>
            <person name="Kim S."/>
            <person name="Choi T."/>
            <person name="Kim D."/>
            <person name="Ryu S."/>
            <person name="Kim W."/>
        </authorList>
    </citation>
    <scope>NUCLEOTIDE SEQUENCE [LARGE SCALE GENOMIC DNA]</scope>
    <source>
        <tissue evidence="1">Muscle</tissue>
    </source>
</reference>
<gene>
    <name evidence="1" type="ORF">E2C01_034239</name>
</gene>
<name>A0A5B7F524_PORTR</name>
<proteinExistence type="predicted"/>
<organism evidence="1 2">
    <name type="scientific">Portunus trituberculatus</name>
    <name type="common">Swimming crab</name>
    <name type="synonym">Neptunus trituberculatus</name>
    <dbReference type="NCBI Taxonomy" id="210409"/>
    <lineage>
        <taxon>Eukaryota</taxon>
        <taxon>Metazoa</taxon>
        <taxon>Ecdysozoa</taxon>
        <taxon>Arthropoda</taxon>
        <taxon>Crustacea</taxon>
        <taxon>Multicrustacea</taxon>
        <taxon>Malacostraca</taxon>
        <taxon>Eumalacostraca</taxon>
        <taxon>Eucarida</taxon>
        <taxon>Decapoda</taxon>
        <taxon>Pleocyemata</taxon>
        <taxon>Brachyura</taxon>
        <taxon>Eubrachyura</taxon>
        <taxon>Portunoidea</taxon>
        <taxon>Portunidae</taxon>
        <taxon>Portuninae</taxon>
        <taxon>Portunus</taxon>
    </lineage>
</organism>
<keyword evidence="2" id="KW-1185">Reference proteome</keyword>
<protein>
    <submittedName>
        <fullName evidence="1">Uncharacterized protein</fullName>
    </submittedName>
</protein>
<evidence type="ECO:0000313" key="1">
    <source>
        <dbReference type="EMBL" id="MPC40675.1"/>
    </source>
</evidence>
<evidence type="ECO:0000313" key="2">
    <source>
        <dbReference type="Proteomes" id="UP000324222"/>
    </source>
</evidence>
<sequence>MKSKRRQTEGRREKHDKDEDKATILTIIFYCQPNCILPPSLSSLSDPASLPSHLASISSTLNTLPWLAIQLMFQ</sequence>
<accession>A0A5B7F524</accession>
<dbReference type="EMBL" id="VSRR010004772">
    <property type="protein sequence ID" value="MPC40675.1"/>
    <property type="molecule type" value="Genomic_DNA"/>
</dbReference>
<dbReference type="Proteomes" id="UP000324222">
    <property type="component" value="Unassembled WGS sequence"/>
</dbReference>